<evidence type="ECO:0000313" key="1">
    <source>
        <dbReference type="EMBL" id="OZG55442.1"/>
    </source>
</evidence>
<evidence type="ECO:0000313" key="2">
    <source>
        <dbReference type="Proteomes" id="UP000216444"/>
    </source>
</evidence>
<protein>
    <submittedName>
        <fullName evidence="1">Uncharacterized protein</fullName>
    </submittedName>
</protein>
<dbReference type="AlphaFoldDB" id="A0A261F8J5"/>
<reference evidence="1 2" key="1">
    <citation type="journal article" date="2017" name="BMC Genomics">
        <title>Comparative genomic and phylogenomic analyses of the Bifidobacteriaceae family.</title>
        <authorList>
            <person name="Lugli G.A."/>
            <person name="Milani C."/>
            <person name="Turroni F."/>
            <person name="Duranti S."/>
            <person name="Mancabelli L."/>
            <person name="Mangifesta M."/>
            <person name="Ferrario C."/>
            <person name="Modesto M."/>
            <person name="Mattarelli P."/>
            <person name="Jiri K."/>
            <person name="van Sinderen D."/>
            <person name="Ventura M."/>
        </authorList>
    </citation>
    <scope>NUCLEOTIDE SEQUENCE [LARGE SCALE GENOMIC DNA]</scope>
    <source>
        <strain evidence="1 2">DSM 100201</strain>
    </source>
</reference>
<dbReference type="Gene3D" id="1.10.3540.10">
    <property type="entry name" value="uncharacterized protein from magnetospirillum magneticum domain"/>
    <property type="match status" value="1"/>
</dbReference>
<comment type="caution">
    <text evidence="1">The sequence shown here is derived from an EMBL/GenBank/DDBJ whole genome shotgun (WGS) entry which is preliminary data.</text>
</comment>
<sequence length="136" mass="15346">MLEDGRFGVRTLSAGKRVAREVIKRLGTLSGVELRYLAAPDTPVGDCDAIMWVAMCRYYELVGEFANEVLRDHYLLGVPNVTYEDYNQFVLKKRLFGCLCGCESLVVPAGYWRPGSVGLSPLHLSMTRLMRLSRLR</sequence>
<dbReference type="Pfam" id="PF08849">
    <property type="entry name" value="BrxA"/>
    <property type="match status" value="1"/>
</dbReference>
<dbReference type="EMBL" id="MWWV01000020">
    <property type="protein sequence ID" value="OZG55442.1"/>
    <property type="molecule type" value="Genomic_DNA"/>
</dbReference>
<dbReference type="InterPro" id="IPR014948">
    <property type="entry name" value="BrxA"/>
</dbReference>
<proteinExistence type="predicted"/>
<keyword evidence="2" id="KW-1185">Reference proteome</keyword>
<gene>
    <name evidence="1" type="ORF">BTIS_2142</name>
</gene>
<dbReference type="Proteomes" id="UP000216444">
    <property type="component" value="Unassembled WGS sequence"/>
</dbReference>
<organism evidence="1 2">
    <name type="scientific">Bifidobacterium tissieri</name>
    <dbReference type="NCBI Taxonomy" id="1630162"/>
    <lineage>
        <taxon>Bacteria</taxon>
        <taxon>Bacillati</taxon>
        <taxon>Actinomycetota</taxon>
        <taxon>Actinomycetes</taxon>
        <taxon>Bifidobacteriales</taxon>
        <taxon>Bifidobacteriaceae</taxon>
        <taxon>Bifidobacterium</taxon>
    </lineage>
</organism>
<dbReference type="InterPro" id="IPR023137">
    <property type="entry name" value="BrxA_sf"/>
</dbReference>
<name>A0A261F8J5_9BIFI</name>
<accession>A0A261F8J5</accession>